<reference evidence="1 2" key="1">
    <citation type="submission" date="2020-11" db="EMBL/GenBank/DDBJ databases">
        <title>A novel isolate from a Black sea contaminated sediment with potential to produce alkanes: Plantactinospora alkalitolerans sp. nov.</title>
        <authorList>
            <person name="Carro L."/>
            <person name="Veyisoglu A."/>
            <person name="Guven K."/>
            <person name="Schumann P."/>
            <person name="Klenk H.-P."/>
            <person name="Sahin N."/>
        </authorList>
    </citation>
    <scope>NUCLEOTIDE SEQUENCE [LARGE SCALE GENOMIC DNA]</scope>
    <source>
        <strain evidence="1 2">S1510</strain>
    </source>
</reference>
<accession>A0ABS0GQY7</accession>
<dbReference type="RefSeq" id="WP_196200230.1">
    <property type="nucleotide sequence ID" value="NZ_JADPUN010000080.1"/>
</dbReference>
<sequence>MDDWQDAQMANTQPITYVRIAEVLTDLGMITEEKARSVLDQAAAYAAEPIKRHFEVASALVSFDVAVSIHTDDVDFADEHYEWLLNEAAALTGGKITVTSYRFEKDDPDDEDCGLGTMHFECNGRPLSFDVEQESNDYLDMAAARQAIEALSLPDDPREFRRVERKASEFHDDVMVLATTEQREGLRQQLGITFEYPLC</sequence>
<organism evidence="1 2">
    <name type="scientific">Plantactinospora alkalitolerans</name>
    <dbReference type="NCBI Taxonomy" id="2789879"/>
    <lineage>
        <taxon>Bacteria</taxon>
        <taxon>Bacillati</taxon>
        <taxon>Actinomycetota</taxon>
        <taxon>Actinomycetes</taxon>
        <taxon>Micromonosporales</taxon>
        <taxon>Micromonosporaceae</taxon>
        <taxon>Plantactinospora</taxon>
    </lineage>
</organism>
<keyword evidence="2" id="KW-1185">Reference proteome</keyword>
<name>A0ABS0GQY7_9ACTN</name>
<dbReference type="EMBL" id="JADPUN010000080">
    <property type="protein sequence ID" value="MBF9128580.1"/>
    <property type="molecule type" value="Genomic_DNA"/>
</dbReference>
<evidence type="ECO:0000313" key="2">
    <source>
        <dbReference type="Proteomes" id="UP000638560"/>
    </source>
</evidence>
<proteinExistence type="predicted"/>
<gene>
    <name evidence="1" type="ORF">I0C86_06200</name>
</gene>
<comment type="caution">
    <text evidence="1">The sequence shown here is derived from an EMBL/GenBank/DDBJ whole genome shotgun (WGS) entry which is preliminary data.</text>
</comment>
<evidence type="ECO:0000313" key="1">
    <source>
        <dbReference type="EMBL" id="MBF9128580.1"/>
    </source>
</evidence>
<dbReference type="Proteomes" id="UP000638560">
    <property type="component" value="Unassembled WGS sequence"/>
</dbReference>
<protein>
    <submittedName>
        <fullName evidence="1">Uncharacterized protein</fullName>
    </submittedName>
</protein>